<evidence type="ECO:0000256" key="9">
    <source>
        <dbReference type="ARBA" id="ARBA00023136"/>
    </source>
</evidence>
<evidence type="ECO:0000256" key="8">
    <source>
        <dbReference type="ARBA" id="ARBA00023128"/>
    </source>
</evidence>
<keyword evidence="14" id="KW-1185">Reference proteome</keyword>
<keyword evidence="5 11" id="KW-0375">Hydrogen ion transport</keyword>
<protein>
    <recommendedName>
        <fullName evidence="11">ATP synthase F(0) complex subunit e, mitochondrial</fullName>
    </recommendedName>
</protein>
<evidence type="ECO:0000256" key="2">
    <source>
        <dbReference type="ARBA" id="ARBA00007333"/>
    </source>
</evidence>
<evidence type="ECO:0000256" key="4">
    <source>
        <dbReference type="ARBA" id="ARBA00022547"/>
    </source>
</evidence>
<dbReference type="RefSeq" id="XP_018065586.1">
    <property type="nucleotide sequence ID" value="XM_018215849.1"/>
</dbReference>
<dbReference type="Proteomes" id="UP000070700">
    <property type="component" value="Unassembled WGS sequence"/>
</dbReference>
<dbReference type="Pfam" id="PF05680">
    <property type="entry name" value="ATP-synt_E"/>
    <property type="match status" value="1"/>
</dbReference>
<evidence type="ECO:0000256" key="12">
    <source>
        <dbReference type="SAM" id="MobiDB-lite"/>
    </source>
</evidence>
<dbReference type="AlphaFoldDB" id="A0A194WTE1"/>
<feature type="region of interest" description="Disordered" evidence="12">
    <location>
        <begin position="53"/>
        <end position="77"/>
    </location>
</feature>
<evidence type="ECO:0000313" key="13">
    <source>
        <dbReference type="EMBL" id="KUJ11231.1"/>
    </source>
</evidence>
<name>A0A194WTE1_MOLSC</name>
<dbReference type="EMBL" id="KQ947427">
    <property type="protein sequence ID" value="KUJ11231.1"/>
    <property type="molecule type" value="Genomic_DNA"/>
</dbReference>
<dbReference type="InParanoid" id="A0A194WTE1"/>
<keyword evidence="8 11" id="KW-0496">Mitochondrion</keyword>
<organism evidence="13 14">
    <name type="scientific">Mollisia scopiformis</name>
    <name type="common">Conifer needle endophyte fungus</name>
    <name type="synonym">Phialocephala scopiformis</name>
    <dbReference type="NCBI Taxonomy" id="149040"/>
    <lineage>
        <taxon>Eukaryota</taxon>
        <taxon>Fungi</taxon>
        <taxon>Dikarya</taxon>
        <taxon>Ascomycota</taxon>
        <taxon>Pezizomycotina</taxon>
        <taxon>Leotiomycetes</taxon>
        <taxon>Helotiales</taxon>
        <taxon>Mollisiaceae</taxon>
        <taxon>Mollisia</taxon>
    </lineage>
</organism>
<keyword evidence="3 11" id="KW-0813">Transport</keyword>
<evidence type="ECO:0000256" key="7">
    <source>
        <dbReference type="ARBA" id="ARBA00023065"/>
    </source>
</evidence>
<reference evidence="13 14" key="1">
    <citation type="submission" date="2015-10" db="EMBL/GenBank/DDBJ databases">
        <title>Full genome of DAOMC 229536 Phialocephala scopiformis, a fungal endophyte of spruce producing the potent anti-insectan compound rugulosin.</title>
        <authorList>
            <consortium name="DOE Joint Genome Institute"/>
            <person name="Walker A.K."/>
            <person name="Frasz S.L."/>
            <person name="Seifert K.A."/>
            <person name="Miller J.D."/>
            <person name="Mondo S.J."/>
            <person name="Labutti K."/>
            <person name="Lipzen A."/>
            <person name="Dockter R."/>
            <person name="Kennedy M."/>
            <person name="Grigoriev I.V."/>
            <person name="Spatafora J.W."/>
        </authorList>
    </citation>
    <scope>NUCLEOTIDE SEQUENCE [LARGE SCALE GENOMIC DNA]</scope>
    <source>
        <strain evidence="13 14">CBS 120377</strain>
    </source>
</reference>
<evidence type="ECO:0000256" key="10">
    <source>
        <dbReference type="ARBA" id="ARBA00023310"/>
    </source>
</evidence>
<dbReference type="GO" id="GO:0005743">
    <property type="term" value="C:mitochondrial inner membrane"/>
    <property type="evidence" value="ECO:0007669"/>
    <property type="project" value="UniProtKB-SubCell"/>
</dbReference>
<dbReference type="FunCoup" id="A0A194WTE1">
    <property type="interactions" value="109"/>
</dbReference>
<evidence type="ECO:0000256" key="1">
    <source>
        <dbReference type="ARBA" id="ARBA00004273"/>
    </source>
</evidence>
<dbReference type="OrthoDB" id="2125027at2759"/>
<keyword evidence="4 11" id="KW-0138">CF(0)</keyword>
<evidence type="ECO:0000256" key="6">
    <source>
        <dbReference type="ARBA" id="ARBA00022792"/>
    </source>
</evidence>
<dbReference type="GO" id="GO:0015986">
    <property type="term" value="P:proton motive force-driven ATP synthesis"/>
    <property type="evidence" value="ECO:0007669"/>
    <property type="project" value="InterPro"/>
</dbReference>
<evidence type="ECO:0000256" key="5">
    <source>
        <dbReference type="ARBA" id="ARBA00022781"/>
    </source>
</evidence>
<keyword evidence="7 11" id="KW-0406">Ion transport</keyword>
<dbReference type="InterPro" id="IPR008386">
    <property type="entry name" value="ATP_synth_F0_esu_mt"/>
</dbReference>
<comment type="subcellular location">
    <subcellularLocation>
        <location evidence="1 11">Mitochondrion inner membrane</location>
    </subcellularLocation>
</comment>
<dbReference type="GeneID" id="28825575"/>
<comment type="similarity">
    <text evidence="2 11">Belongs to the ATPase e subunit family.</text>
</comment>
<comment type="function">
    <text evidence="11">Subunit e, of the mitochondrial membrane ATP synthase complex (F(1)F(0) ATP synthase or Complex V) that produces ATP from ADP in the presence of a proton gradient across the membrane which is generated by electron transport complexes of the respiratory chain. ATP synthase complex consist of a soluble F(1) head domain - the catalytic core - and a membrane F(1) domain - the membrane proton channel. These two domains are linked by a central stalk rotating inside the F(1) region and a stationary peripheral stalk. During catalysis, ATP synthesis in the catalytic domain of F(1) is coupled via a rotary mechanism of the central stalk subunits to proton translocation. In vivo, can only synthesize ATP although its ATP hydrolase activity can be activated artificially in vitro. Part of the complex F(0) domain.</text>
</comment>
<proteinExistence type="inferred from homology"/>
<dbReference type="GO" id="GO:0015078">
    <property type="term" value="F:proton transmembrane transporter activity"/>
    <property type="evidence" value="ECO:0007669"/>
    <property type="project" value="InterPro"/>
</dbReference>
<evidence type="ECO:0000313" key="14">
    <source>
        <dbReference type="Proteomes" id="UP000070700"/>
    </source>
</evidence>
<evidence type="ECO:0000256" key="11">
    <source>
        <dbReference type="RuleBase" id="RU367005"/>
    </source>
</evidence>
<gene>
    <name evidence="13" type="ORF">LY89DRAFT_689130</name>
</gene>
<accession>A0A194WTE1</accession>
<dbReference type="GO" id="GO:0045259">
    <property type="term" value="C:proton-transporting ATP synthase complex"/>
    <property type="evidence" value="ECO:0007669"/>
    <property type="project" value="UniProtKB-UniRule"/>
</dbReference>
<keyword evidence="9" id="KW-0472">Membrane</keyword>
<dbReference type="STRING" id="149040.A0A194WTE1"/>
<sequence>MASTGVNVLRYSALGAGIFYGLYHQAKLSTAAKLSAINREYEHKQELIEKAKVEYSKKNAPPSAKKEGGDVISDPNDSRFDLEAYLKTLSKENP</sequence>
<evidence type="ECO:0000256" key="3">
    <source>
        <dbReference type="ARBA" id="ARBA00022448"/>
    </source>
</evidence>
<dbReference type="KEGG" id="psco:LY89DRAFT_689130"/>
<keyword evidence="6 11" id="KW-0999">Mitochondrion inner membrane</keyword>
<comment type="subunit">
    <text evidence="11">F-type ATPases have 2 components, CF(1) - the catalytic core - and CF(0) - the membrane proton channel. CF(1) and CF(0) have multiple subunits.</text>
</comment>
<keyword evidence="10 11" id="KW-0066">ATP synthesis</keyword>